<protein>
    <submittedName>
        <fullName evidence="2">Uncharacterized conserved protein, DUF983 family</fullName>
    </submittedName>
</protein>
<sequence length="132" mass="14278">MTADDKHAAETSPSPYVSGLLCRCPRCGKGKLFTGFLTLRPSCEVCGQDFTFADAGDGPAIFVIMIAGAIVVGAALVTEAKYQPPFWVHAALWVPLILAVTLWPLRGLKSLLIALQYHHKASEGRLRPRADE</sequence>
<organism evidence="2 3">
    <name type="scientific">Bradyrhizobium canariense</name>
    <dbReference type="NCBI Taxonomy" id="255045"/>
    <lineage>
        <taxon>Bacteria</taxon>
        <taxon>Pseudomonadati</taxon>
        <taxon>Pseudomonadota</taxon>
        <taxon>Alphaproteobacteria</taxon>
        <taxon>Hyphomicrobiales</taxon>
        <taxon>Nitrobacteraceae</taxon>
        <taxon>Bradyrhizobium</taxon>
    </lineage>
</organism>
<dbReference type="AlphaFoldDB" id="A0A1H1SE70"/>
<keyword evidence="1" id="KW-0472">Membrane</keyword>
<dbReference type="RefSeq" id="WP_100381125.1">
    <property type="nucleotide sequence ID" value="NZ_LT629750.1"/>
</dbReference>
<gene>
    <name evidence="2" type="ORF">SAMN05444158_2126</name>
</gene>
<evidence type="ECO:0000256" key="1">
    <source>
        <dbReference type="SAM" id="Phobius"/>
    </source>
</evidence>
<dbReference type="Proteomes" id="UP000243904">
    <property type="component" value="Chromosome I"/>
</dbReference>
<keyword evidence="3" id="KW-1185">Reference proteome</keyword>
<keyword evidence="1" id="KW-1133">Transmembrane helix</keyword>
<accession>A0A1H1SE70</accession>
<name>A0A1H1SE70_9BRAD</name>
<keyword evidence="1" id="KW-0812">Transmembrane</keyword>
<proteinExistence type="predicted"/>
<feature type="transmembrane region" description="Helical" evidence="1">
    <location>
        <begin position="86"/>
        <end position="105"/>
    </location>
</feature>
<dbReference type="InterPro" id="IPR009325">
    <property type="entry name" value="DUF983"/>
</dbReference>
<feature type="transmembrane region" description="Helical" evidence="1">
    <location>
        <begin position="60"/>
        <end position="80"/>
    </location>
</feature>
<evidence type="ECO:0000313" key="3">
    <source>
        <dbReference type="Proteomes" id="UP000243904"/>
    </source>
</evidence>
<reference evidence="3" key="1">
    <citation type="submission" date="2016-10" db="EMBL/GenBank/DDBJ databases">
        <authorList>
            <person name="Varghese N."/>
            <person name="Submissions S."/>
        </authorList>
    </citation>
    <scope>NUCLEOTIDE SEQUENCE [LARGE SCALE GENOMIC DNA]</scope>
    <source>
        <strain evidence="3">GAS369</strain>
    </source>
</reference>
<evidence type="ECO:0000313" key="2">
    <source>
        <dbReference type="EMBL" id="SDS46108.1"/>
    </source>
</evidence>
<dbReference type="Pfam" id="PF06170">
    <property type="entry name" value="DUF983"/>
    <property type="match status" value="1"/>
</dbReference>
<dbReference type="EMBL" id="LT629750">
    <property type="protein sequence ID" value="SDS46108.1"/>
    <property type="molecule type" value="Genomic_DNA"/>
</dbReference>